<dbReference type="InterPro" id="IPR002925">
    <property type="entry name" value="Dienelactn_hydro"/>
</dbReference>
<dbReference type="RefSeq" id="WP_106182158.1">
    <property type="nucleotide sequence ID" value="NZ_PVNH01000014.1"/>
</dbReference>
<dbReference type="PANTHER" id="PTHR46623">
    <property type="entry name" value="CARBOXYMETHYLENEBUTENOLIDASE-RELATED"/>
    <property type="match status" value="1"/>
</dbReference>
<dbReference type="EMBL" id="PVNH01000014">
    <property type="protein sequence ID" value="PRX43599.1"/>
    <property type="molecule type" value="Genomic_DNA"/>
</dbReference>
<evidence type="ECO:0000313" key="3">
    <source>
        <dbReference type="Proteomes" id="UP000238362"/>
    </source>
</evidence>
<dbReference type="InterPro" id="IPR029058">
    <property type="entry name" value="AB_hydrolase_fold"/>
</dbReference>
<dbReference type="InterPro" id="IPR051049">
    <property type="entry name" value="Dienelactone_hydrolase-like"/>
</dbReference>
<dbReference type="Pfam" id="PF01738">
    <property type="entry name" value="DLH"/>
    <property type="match status" value="1"/>
</dbReference>
<reference evidence="2 3" key="1">
    <citation type="submission" date="2018-03" db="EMBL/GenBank/DDBJ databases">
        <title>Genomic Encyclopedia of Type Strains, Phase III (KMG-III): the genomes of soil and plant-associated and newly described type strains.</title>
        <authorList>
            <person name="Whitman W."/>
        </authorList>
    </citation>
    <scope>NUCLEOTIDE SEQUENCE [LARGE SCALE GENOMIC DNA]</scope>
    <source>
        <strain evidence="2 3">CGMCC 4.7125</strain>
    </source>
</reference>
<evidence type="ECO:0000259" key="1">
    <source>
        <dbReference type="Pfam" id="PF01738"/>
    </source>
</evidence>
<feature type="domain" description="Dienelactone hydrolase" evidence="1">
    <location>
        <begin position="16"/>
        <end position="233"/>
    </location>
</feature>
<accession>A0A2T0LKW6</accession>
<dbReference type="GO" id="GO:0016787">
    <property type="term" value="F:hydrolase activity"/>
    <property type="evidence" value="ECO:0007669"/>
    <property type="project" value="InterPro"/>
</dbReference>
<gene>
    <name evidence="2" type="ORF">B0I33_11459</name>
</gene>
<dbReference type="OrthoDB" id="9787933at2"/>
<name>A0A2T0LKW6_9PSEU</name>
<keyword evidence="3" id="KW-1185">Reference proteome</keyword>
<dbReference type="SUPFAM" id="SSF53474">
    <property type="entry name" value="alpha/beta-Hydrolases"/>
    <property type="match status" value="1"/>
</dbReference>
<protein>
    <submittedName>
        <fullName evidence="2">Carboxymethylenebutenolidase</fullName>
    </submittedName>
</protein>
<comment type="caution">
    <text evidence="2">The sequence shown here is derived from an EMBL/GenBank/DDBJ whole genome shotgun (WGS) entry which is preliminary data.</text>
</comment>
<dbReference type="AlphaFoldDB" id="A0A2T0LKW6"/>
<organism evidence="2 3">
    <name type="scientific">Prauserella shujinwangii</name>
    <dbReference type="NCBI Taxonomy" id="1453103"/>
    <lineage>
        <taxon>Bacteria</taxon>
        <taxon>Bacillati</taxon>
        <taxon>Actinomycetota</taxon>
        <taxon>Actinomycetes</taxon>
        <taxon>Pseudonocardiales</taxon>
        <taxon>Pseudonocardiaceae</taxon>
        <taxon>Prauserella</taxon>
    </lineage>
</organism>
<proteinExistence type="predicted"/>
<evidence type="ECO:0000313" key="2">
    <source>
        <dbReference type="EMBL" id="PRX43599.1"/>
    </source>
</evidence>
<dbReference type="Gene3D" id="3.40.50.1820">
    <property type="entry name" value="alpha/beta hydrolase"/>
    <property type="match status" value="1"/>
</dbReference>
<dbReference type="PANTHER" id="PTHR46623:SF6">
    <property type="entry name" value="ALPHA_BETA-HYDROLASES SUPERFAMILY PROTEIN"/>
    <property type="match status" value="1"/>
</dbReference>
<sequence>MTAEIETSTVAVGDLNAYLSRPVTGGTSGMLLLPMVTGIGQQLREFADDIARAGVTALSWDPWHGPSIDDTPRERLFELMAELDDENCLAEAGRLLDHMLGELGLDRVGVIGWCMGGRYALLFGARDQRVAGVVAYHPTVPGTPAPNHTLDAVEHTGRIAAPVLMLYPGADSLVPWESFARLQEALQSRASGPSIVHLYPHAEHGFSDRGRHGNEVNERAYALSWPQALDFIRVTTGA</sequence>
<dbReference type="Proteomes" id="UP000238362">
    <property type="component" value="Unassembled WGS sequence"/>
</dbReference>